<evidence type="ECO:0000313" key="3">
    <source>
        <dbReference type="Proteomes" id="UP001498476"/>
    </source>
</evidence>
<protein>
    <submittedName>
        <fullName evidence="2">Uncharacterized protein</fullName>
    </submittedName>
</protein>
<evidence type="ECO:0000313" key="2">
    <source>
        <dbReference type="EMBL" id="KAK7408092.1"/>
    </source>
</evidence>
<dbReference type="Proteomes" id="UP001498476">
    <property type="component" value="Unassembled WGS sequence"/>
</dbReference>
<organism evidence="2 3">
    <name type="scientific">Neonectria punicea</name>
    <dbReference type="NCBI Taxonomy" id="979145"/>
    <lineage>
        <taxon>Eukaryota</taxon>
        <taxon>Fungi</taxon>
        <taxon>Dikarya</taxon>
        <taxon>Ascomycota</taxon>
        <taxon>Pezizomycotina</taxon>
        <taxon>Sordariomycetes</taxon>
        <taxon>Hypocreomycetidae</taxon>
        <taxon>Hypocreales</taxon>
        <taxon>Nectriaceae</taxon>
        <taxon>Neonectria</taxon>
    </lineage>
</organism>
<dbReference type="EMBL" id="JAZAVJ010000199">
    <property type="protein sequence ID" value="KAK7408092.1"/>
    <property type="molecule type" value="Genomic_DNA"/>
</dbReference>
<reference evidence="2 3" key="1">
    <citation type="journal article" date="2025" name="Microbiol. Resour. Announc.">
        <title>Draft genome sequences for Neonectria magnoliae and Neonectria punicea, canker pathogens of Liriodendron tulipifera and Acer saccharum in West Virginia.</title>
        <authorList>
            <person name="Petronek H.M."/>
            <person name="Kasson M.T."/>
            <person name="Metheny A.M."/>
            <person name="Stauder C.M."/>
            <person name="Lovett B."/>
            <person name="Lynch S.C."/>
            <person name="Garnas J.R."/>
            <person name="Kasson L.R."/>
            <person name="Stajich J.E."/>
        </authorList>
    </citation>
    <scope>NUCLEOTIDE SEQUENCE [LARGE SCALE GENOMIC DNA]</scope>
    <source>
        <strain evidence="2 3">NRRL 64653</strain>
    </source>
</reference>
<evidence type="ECO:0000256" key="1">
    <source>
        <dbReference type="SAM" id="MobiDB-lite"/>
    </source>
</evidence>
<comment type="caution">
    <text evidence="2">The sequence shown here is derived from an EMBL/GenBank/DDBJ whole genome shotgun (WGS) entry which is preliminary data.</text>
</comment>
<accession>A0ABR1GRF3</accession>
<sequence length="507" mass="57148">MAFIDNALVGVGSSLKDHQLETQAMPGDQFGNRIEWGIEVEFLVAKERRGSCSPGDDTRWACPADDPNPPETCAKHCAEIIEKYALRKGRVVGGVGYRGDDAPVEDAEFHYLDRSAARSGIVPSMSHWFFCPAPNATPLEGSPEGLDWVGIKMRCPLRPYSRVMPRGEEMAELDSTSESSDDAESDADSVAASAGSSVRSERTPSPPPKRRNRLEMETLLALLRAGIKMHVNSTCQLRMHFALRPDGFEVVHVKKLLTFCWIMEQHLMLVLRPGVKDPKKNHYLPVTECSRLALHPSLFPGGYMEFSSEECHRLLRENRPEFELEAAEMDRHIPSKFNDSCLQQRIQQIWSATTIPELSELLESPDGETTVAIQMHGGKAHPTIQFRYSVWHPEAEAMQNWLQLFGRLCYASVGSQTTRFYDIISAMEVNILQAQKHEPVERWKTVLTHIFHNSMSYYWDLFRQARFGKGVLTEENLDNRGILERVPGIILVDDDENNSDSNSSSSS</sequence>
<proteinExistence type="predicted"/>
<feature type="region of interest" description="Disordered" evidence="1">
    <location>
        <begin position="169"/>
        <end position="214"/>
    </location>
</feature>
<keyword evidence="3" id="KW-1185">Reference proteome</keyword>
<name>A0ABR1GRF3_9HYPO</name>
<gene>
    <name evidence="2" type="ORF">QQX98_009747</name>
</gene>
<feature type="compositionally biased region" description="Low complexity" evidence="1">
    <location>
        <begin position="188"/>
        <end position="198"/>
    </location>
</feature>